<feature type="transmembrane region" description="Helical" evidence="10">
    <location>
        <begin position="619"/>
        <end position="640"/>
    </location>
</feature>
<evidence type="ECO:0000256" key="7">
    <source>
        <dbReference type="ARBA" id="ARBA00023242"/>
    </source>
</evidence>
<evidence type="ECO:0000313" key="12">
    <source>
        <dbReference type="EMBL" id="KAF4394067.1"/>
    </source>
</evidence>
<accession>A0A7J6HFH0</accession>
<keyword evidence="3 8" id="KW-0227">DNA damage</keyword>
<comment type="similarity">
    <text evidence="2 8">Belongs to the TFB2 family.</text>
</comment>
<feature type="compositionally biased region" description="Pro residues" evidence="9">
    <location>
        <begin position="87"/>
        <end position="99"/>
    </location>
</feature>
<dbReference type="PANTHER" id="PTHR13152:SF0">
    <property type="entry name" value="GENERAL TRANSCRIPTION FACTOR IIH SUBUNIT 4"/>
    <property type="match status" value="1"/>
</dbReference>
<dbReference type="GO" id="GO:0000439">
    <property type="term" value="C:transcription factor TFIIH core complex"/>
    <property type="evidence" value="ECO:0007669"/>
    <property type="project" value="InterPro"/>
</dbReference>
<dbReference type="AlphaFoldDB" id="A0A7J6HFH0"/>
<comment type="subcellular location">
    <subcellularLocation>
        <location evidence="1 8">Nucleus</location>
    </subcellularLocation>
</comment>
<comment type="caution">
    <text evidence="12">The sequence shown here is derived from an EMBL/GenBank/DDBJ whole genome shotgun (WGS) entry which is preliminary data.</text>
</comment>
<dbReference type="EMBL" id="JAATIQ010000047">
    <property type="protein sequence ID" value="KAF4394067.1"/>
    <property type="molecule type" value="Genomic_DNA"/>
</dbReference>
<evidence type="ECO:0000256" key="1">
    <source>
        <dbReference type="ARBA" id="ARBA00004123"/>
    </source>
</evidence>
<feature type="domain" description="Transcription factor Tfb2 C-terminal" evidence="11">
    <location>
        <begin position="488"/>
        <end position="555"/>
    </location>
</feature>
<dbReference type="GO" id="GO:0001671">
    <property type="term" value="F:ATPase activator activity"/>
    <property type="evidence" value="ECO:0007669"/>
    <property type="project" value="InterPro"/>
</dbReference>
<dbReference type="InterPro" id="IPR040662">
    <property type="entry name" value="Tfb2_C"/>
</dbReference>
<dbReference type="GO" id="GO:0005675">
    <property type="term" value="C:transcription factor TFIIH holo complex"/>
    <property type="evidence" value="ECO:0007669"/>
    <property type="project" value="TreeGrafter"/>
</dbReference>
<evidence type="ECO:0000256" key="3">
    <source>
        <dbReference type="ARBA" id="ARBA00022763"/>
    </source>
</evidence>
<feature type="transmembrane region" description="Helical" evidence="10">
    <location>
        <begin position="696"/>
        <end position="719"/>
    </location>
</feature>
<name>A0A7J6HFH0_CANSA</name>
<feature type="transmembrane region" description="Helical" evidence="10">
    <location>
        <begin position="748"/>
        <end position="770"/>
    </location>
</feature>
<keyword evidence="6 8" id="KW-0234">DNA repair</keyword>
<evidence type="ECO:0000256" key="9">
    <source>
        <dbReference type="SAM" id="MobiDB-lite"/>
    </source>
</evidence>
<evidence type="ECO:0000256" key="10">
    <source>
        <dbReference type="SAM" id="Phobius"/>
    </source>
</evidence>
<keyword evidence="4 8" id="KW-0805">Transcription regulation</keyword>
<keyword evidence="10" id="KW-0812">Transmembrane</keyword>
<keyword evidence="7 8" id="KW-0539">Nucleus</keyword>
<evidence type="ECO:0000256" key="8">
    <source>
        <dbReference type="RuleBase" id="RU364024"/>
    </source>
</evidence>
<sequence>MTEWLMIGRVFCKKGCDADGDCFQECLDECTEICYKDPVLKDQQWSAYIDRSPGSDSYSELCFSACVSGCGYKFEVPSEEVVKARPNRPPKPLPAPKPASQPIEPKEKPILGLLTMPQVKIIAKNFMDMVASLPAMKLDSLYANAFICEAILRSLPPLAKKYALQMLCIEGPVSAKSMEEWVLPDGASKHKVAIDRLLQLRVFTETSDSEVLPREPMATNLIGRLPSSEELNAFAVEQWECFLLQLINSSQADRPSNISSSTMKVFQRGLLSQREKEAPRLTESGFQFLLMDTNAQLWYIIREYISNSEERDIDSAELISFLLELSFHATGEAYNLNSLSDVQRETVKDLADLGLVKLQQGRKDSWFIPTKLATNLSISLTDSSSRKQGFVVVETNFRLYAYSTSKLHCEILRLFSRVEYQLPNLIVGAITKESLYNAFDNGISADQASRTSLLYSSFFSSYIISFLQQNAHPRVAEKLPSVPENVTDQIRLWEADLNRIEATPAYYYDEFPSREVFEAACDFAREWNGLLWEDMKKMRLLVKAEIHMNMREHLRRAKQVKPEKGWYFNTERMMKFDNFGFKPSNSSGEGDDDDDDDGDDFTARMVTIVKSCLKSLLKLVNSILGFVGIAMILYGLWMMRVWQRDMEDFSFDDLLSTTPWFIYTFLGVGVTLCLITCLGHLAATSSNGCCLSCVSFPLYMMMILLLLLLETAIVTDILLNSDWEKDIPNDRTGRFNDFKDSIKSNYKILQWIGLIIVLAQVLSILLALILRCKGRNEDYDSDDESSPARLPLIKNVDQPAPYVVNGEQFGFASENINNSLNTNK</sequence>
<evidence type="ECO:0000256" key="2">
    <source>
        <dbReference type="ARBA" id="ARBA00007132"/>
    </source>
</evidence>
<dbReference type="Pfam" id="PF18307">
    <property type="entry name" value="Tfb2_C"/>
    <property type="match status" value="1"/>
</dbReference>
<proteinExistence type="inferred from homology"/>
<keyword evidence="10" id="KW-0472">Membrane</keyword>
<evidence type="ECO:0000259" key="11">
    <source>
        <dbReference type="Pfam" id="PF18307"/>
    </source>
</evidence>
<protein>
    <recommendedName>
        <fullName evidence="8">RNA polymerase II transcription factor B subunit 2</fullName>
    </recommendedName>
</protein>
<organism evidence="12 13">
    <name type="scientific">Cannabis sativa</name>
    <name type="common">Hemp</name>
    <name type="synonym">Marijuana</name>
    <dbReference type="NCBI Taxonomy" id="3483"/>
    <lineage>
        <taxon>Eukaryota</taxon>
        <taxon>Viridiplantae</taxon>
        <taxon>Streptophyta</taxon>
        <taxon>Embryophyta</taxon>
        <taxon>Tracheophyta</taxon>
        <taxon>Spermatophyta</taxon>
        <taxon>Magnoliopsida</taxon>
        <taxon>eudicotyledons</taxon>
        <taxon>Gunneridae</taxon>
        <taxon>Pentapetalae</taxon>
        <taxon>rosids</taxon>
        <taxon>fabids</taxon>
        <taxon>Rosales</taxon>
        <taxon>Cannabaceae</taxon>
        <taxon>Cannabis</taxon>
    </lineage>
</organism>
<evidence type="ECO:0000256" key="5">
    <source>
        <dbReference type="ARBA" id="ARBA00023163"/>
    </source>
</evidence>
<reference evidence="12 13" key="1">
    <citation type="journal article" date="2020" name="bioRxiv">
        <title>Sequence and annotation of 42 cannabis genomes reveals extensive copy number variation in cannabinoid synthesis and pathogen resistance genes.</title>
        <authorList>
            <person name="Mckernan K.J."/>
            <person name="Helbert Y."/>
            <person name="Kane L.T."/>
            <person name="Ebling H."/>
            <person name="Zhang L."/>
            <person name="Liu B."/>
            <person name="Eaton Z."/>
            <person name="Mclaughlin S."/>
            <person name="Kingan S."/>
            <person name="Baybayan P."/>
            <person name="Concepcion G."/>
            <person name="Jordan M."/>
            <person name="Riva A."/>
            <person name="Barbazuk W."/>
            <person name="Harkins T."/>
        </authorList>
    </citation>
    <scope>NUCLEOTIDE SEQUENCE [LARGE SCALE GENOMIC DNA]</scope>
    <source>
        <strain evidence="13">cv. Jamaican Lion 4</strain>
        <tissue evidence="12">Leaf</tissue>
    </source>
</reference>
<feature type="region of interest" description="Disordered" evidence="9">
    <location>
        <begin position="83"/>
        <end position="104"/>
    </location>
</feature>
<evidence type="ECO:0000256" key="4">
    <source>
        <dbReference type="ARBA" id="ARBA00023015"/>
    </source>
</evidence>
<feature type="transmembrane region" description="Helical" evidence="10">
    <location>
        <begin position="660"/>
        <end position="684"/>
    </location>
</feature>
<evidence type="ECO:0000256" key="6">
    <source>
        <dbReference type="ARBA" id="ARBA00023204"/>
    </source>
</evidence>
<dbReference type="InterPro" id="IPR004598">
    <property type="entry name" value="TFIIH_p52/Tfb2"/>
</dbReference>
<comment type="function">
    <text evidence="8">Component of the general transcription and DNA repair factor IIH (TFIIH) core complex which is involved in general and transcription-coupled nucleotide excision repair (NER) of damaged DNA.</text>
</comment>
<keyword evidence="10" id="KW-1133">Transmembrane helix</keyword>
<dbReference type="GO" id="GO:0006289">
    <property type="term" value="P:nucleotide-excision repair"/>
    <property type="evidence" value="ECO:0007669"/>
    <property type="project" value="InterPro"/>
</dbReference>
<dbReference type="Pfam" id="PF03849">
    <property type="entry name" value="Tfb2"/>
    <property type="match status" value="1"/>
</dbReference>
<keyword evidence="5 8" id="KW-0804">Transcription</keyword>
<evidence type="ECO:0000313" key="13">
    <source>
        <dbReference type="Proteomes" id="UP000583929"/>
    </source>
</evidence>
<dbReference type="GO" id="GO:0003690">
    <property type="term" value="F:double-stranded DNA binding"/>
    <property type="evidence" value="ECO:0007669"/>
    <property type="project" value="TreeGrafter"/>
</dbReference>
<dbReference type="Proteomes" id="UP000583929">
    <property type="component" value="Unassembled WGS sequence"/>
</dbReference>
<dbReference type="Gene3D" id="3.30.70.2610">
    <property type="match status" value="1"/>
</dbReference>
<dbReference type="PANTHER" id="PTHR13152">
    <property type="entry name" value="TFIIH, POLYPEPTIDE 4"/>
    <property type="match status" value="1"/>
</dbReference>
<keyword evidence="13" id="KW-1185">Reference proteome</keyword>
<gene>
    <name evidence="12" type="ORF">G4B88_026036</name>
</gene>